<dbReference type="PRINTS" id="PR01038">
    <property type="entry name" value="TRNASYNTHARG"/>
</dbReference>
<dbReference type="SUPFAM" id="SSF52374">
    <property type="entry name" value="Nucleotidylyl transferase"/>
    <property type="match status" value="1"/>
</dbReference>
<dbReference type="CDD" id="cd00671">
    <property type="entry name" value="ArgRS_core"/>
    <property type="match status" value="1"/>
</dbReference>
<dbReference type="AlphaFoldDB" id="A0A1N7RXQ2"/>
<dbReference type="Pfam" id="PF03485">
    <property type="entry name" value="Arg_tRNA_synt_N"/>
    <property type="match status" value="1"/>
</dbReference>
<dbReference type="Pfam" id="PF00750">
    <property type="entry name" value="tRNA-synt_1d"/>
    <property type="match status" value="1"/>
</dbReference>
<evidence type="ECO:0000256" key="3">
    <source>
        <dbReference type="ARBA" id="ARBA00011245"/>
    </source>
</evidence>
<keyword evidence="4 11" id="KW-0963">Cytoplasm</keyword>
<dbReference type="InterPro" id="IPR008909">
    <property type="entry name" value="DALR_anticod-bd"/>
</dbReference>
<evidence type="ECO:0000313" key="16">
    <source>
        <dbReference type="EMBL" id="SIT39901.1"/>
    </source>
</evidence>
<dbReference type="SUPFAM" id="SSF55190">
    <property type="entry name" value="Arginyl-tRNA synthetase (ArgRS), N-terminal 'additional' domain"/>
    <property type="match status" value="1"/>
</dbReference>
<dbReference type="EC" id="6.1.1.19" evidence="11"/>
<evidence type="ECO:0000256" key="7">
    <source>
        <dbReference type="ARBA" id="ARBA00022840"/>
    </source>
</evidence>
<evidence type="ECO:0000259" key="15">
    <source>
        <dbReference type="SMART" id="SM01016"/>
    </source>
</evidence>
<keyword evidence="8 11" id="KW-0648">Protein biosynthesis</keyword>
<protein>
    <recommendedName>
        <fullName evidence="11">Arginine--tRNA ligase</fullName>
        <ecNumber evidence="11">6.1.1.19</ecNumber>
    </recommendedName>
    <alternativeName>
        <fullName evidence="11">Arginyl-tRNA synthetase</fullName>
        <shortName evidence="11">ArgRS</shortName>
    </alternativeName>
</protein>
<dbReference type="SMART" id="SM00836">
    <property type="entry name" value="DALR_1"/>
    <property type="match status" value="1"/>
</dbReference>
<evidence type="ECO:0000256" key="4">
    <source>
        <dbReference type="ARBA" id="ARBA00022490"/>
    </source>
</evidence>
<dbReference type="InterPro" id="IPR036695">
    <property type="entry name" value="Arg-tRNA-synth_N_sf"/>
</dbReference>
<evidence type="ECO:0000256" key="2">
    <source>
        <dbReference type="ARBA" id="ARBA00005594"/>
    </source>
</evidence>
<feature type="domain" description="Arginyl tRNA synthetase N-terminal" evidence="15">
    <location>
        <begin position="83"/>
        <end position="178"/>
    </location>
</feature>
<dbReference type="GO" id="GO:0004814">
    <property type="term" value="F:arginine-tRNA ligase activity"/>
    <property type="evidence" value="ECO:0007669"/>
    <property type="project" value="UniProtKB-UniRule"/>
</dbReference>
<dbReference type="SMART" id="SM01016">
    <property type="entry name" value="Arg_tRNA_synt_N"/>
    <property type="match status" value="1"/>
</dbReference>
<evidence type="ECO:0000256" key="11">
    <source>
        <dbReference type="HAMAP-Rule" id="MF_00123"/>
    </source>
</evidence>
<dbReference type="GO" id="GO:0005737">
    <property type="term" value="C:cytoplasm"/>
    <property type="evidence" value="ECO:0007669"/>
    <property type="project" value="UniProtKB-SubCell"/>
</dbReference>
<dbReference type="Proteomes" id="UP000195569">
    <property type="component" value="Unassembled WGS sequence"/>
</dbReference>
<dbReference type="FunFam" id="1.10.730.10:FF:000008">
    <property type="entry name" value="Arginine--tRNA ligase"/>
    <property type="match status" value="1"/>
</dbReference>
<dbReference type="NCBIfam" id="TIGR00456">
    <property type="entry name" value="argS"/>
    <property type="match status" value="1"/>
</dbReference>
<name>A0A1N7RXQ2_9BURK</name>
<dbReference type="GO" id="GO:0005524">
    <property type="term" value="F:ATP binding"/>
    <property type="evidence" value="ECO:0007669"/>
    <property type="project" value="UniProtKB-UniRule"/>
</dbReference>
<evidence type="ECO:0000256" key="12">
    <source>
        <dbReference type="RuleBase" id="RU363038"/>
    </source>
</evidence>
<evidence type="ECO:0000256" key="13">
    <source>
        <dbReference type="SAM" id="MobiDB-lite"/>
    </source>
</evidence>
<evidence type="ECO:0000313" key="17">
    <source>
        <dbReference type="Proteomes" id="UP000195569"/>
    </source>
</evidence>
<evidence type="ECO:0000256" key="9">
    <source>
        <dbReference type="ARBA" id="ARBA00023146"/>
    </source>
</evidence>
<organism evidence="16 17">
    <name type="scientific">Paraburkholderia piptadeniae</name>
    <dbReference type="NCBI Taxonomy" id="1701573"/>
    <lineage>
        <taxon>Bacteria</taxon>
        <taxon>Pseudomonadati</taxon>
        <taxon>Pseudomonadota</taxon>
        <taxon>Betaproteobacteria</taxon>
        <taxon>Burkholderiales</taxon>
        <taxon>Burkholderiaceae</taxon>
        <taxon>Paraburkholderia</taxon>
    </lineage>
</organism>
<dbReference type="InterPro" id="IPR009080">
    <property type="entry name" value="tRNAsynth_Ia_anticodon-bd"/>
</dbReference>
<keyword evidence="17" id="KW-1185">Reference proteome</keyword>
<dbReference type="InterPro" id="IPR005148">
    <property type="entry name" value="Arg-tRNA-synth_N"/>
</dbReference>
<evidence type="ECO:0000256" key="8">
    <source>
        <dbReference type="ARBA" id="ARBA00022917"/>
    </source>
</evidence>
<dbReference type="PANTHER" id="PTHR11956:SF5">
    <property type="entry name" value="ARGININE--TRNA LIGASE, CYTOPLASMIC"/>
    <property type="match status" value="1"/>
</dbReference>
<comment type="caution">
    <text evidence="16">The sequence shown here is derived from an EMBL/GenBank/DDBJ whole genome shotgun (WGS) entry which is preliminary data.</text>
</comment>
<dbReference type="InterPro" id="IPR014729">
    <property type="entry name" value="Rossmann-like_a/b/a_fold"/>
</dbReference>
<reference evidence="16" key="1">
    <citation type="submission" date="2016-12" db="EMBL/GenBank/DDBJ databases">
        <authorList>
            <person name="Moulin L."/>
        </authorList>
    </citation>
    <scope>NUCLEOTIDE SEQUENCE [LARGE SCALE GENOMIC DNA]</scope>
    <source>
        <strain evidence="16">STM 7183</strain>
    </source>
</reference>
<dbReference type="InterPro" id="IPR001412">
    <property type="entry name" value="aa-tRNA-synth_I_CS"/>
</dbReference>
<feature type="region of interest" description="Disordered" evidence="13">
    <location>
        <begin position="38"/>
        <end position="63"/>
    </location>
</feature>
<evidence type="ECO:0000256" key="10">
    <source>
        <dbReference type="ARBA" id="ARBA00049339"/>
    </source>
</evidence>
<keyword evidence="6 11" id="KW-0547">Nucleotide-binding</keyword>
<dbReference type="EMBL" id="CYGY02000023">
    <property type="protein sequence ID" value="SIT39901.1"/>
    <property type="molecule type" value="Genomic_DNA"/>
</dbReference>
<dbReference type="SUPFAM" id="SSF47323">
    <property type="entry name" value="Anticodon-binding domain of a subclass of class I aminoacyl-tRNA synthetases"/>
    <property type="match status" value="1"/>
</dbReference>
<dbReference type="Gene3D" id="3.40.50.620">
    <property type="entry name" value="HUPs"/>
    <property type="match status" value="1"/>
</dbReference>
<dbReference type="InterPro" id="IPR035684">
    <property type="entry name" value="ArgRS_core"/>
</dbReference>
<keyword evidence="5 11" id="KW-0436">Ligase</keyword>
<gene>
    <name evidence="11 16" type="primary">argS</name>
    <name evidence="16" type="ORF">BN2476_230284</name>
</gene>
<keyword evidence="9 11" id="KW-0030">Aminoacyl-tRNA synthetase</keyword>
<evidence type="ECO:0000259" key="14">
    <source>
        <dbReference type="SMART" id="SM00836"/>
    </source>
</evidence>
<comment type="similarity">
    <text evidence="2 11 12">Belongs to the class-I aminoacyl-tRNA synthetase family.</text>
</comment>
<evidence type="ECO:0000256" key="5">
    <source>
        <dbReference type="ARBA" id="ARBA00022598"/>
    </source>
</evidence>
<dbReference type="Gene3D" id="1.10.730.10">
    <property type="entry name" value="Isoleucyl-tRNA Synthetase, Domain 1"/>
    <property type="match status" value="1"/>
</dbReference>
<sequence length="670" mass="73419">MRPGTLHMLCRFAAAHVRLSARRAPRSDHRLFAPPRRHARDAHPALKRFPRRRRPGSAPYTALPASSDCLTGLATSMLPAHKQTLETLLTDVVKQVAQATQGESEAAFVAPAITLERPKVAAHGDVACNVAMQIAKPLRSNPRQLAQLIVDALLAHPQAKGLVDSAEVAGPGFINLRLSAASKQAVIAAIFEQRETFGRSTRDAGKRVLVEFVSANPTGPLHVGHGRQAALGDAMSNVLASQGYAVHREFYYNDAGVQIGNLAISTQARARGLKPGDAGWPESAYNGEYIADIARDYLNGETVSASDGEPVKGAGDVEDLEAIRRFAVAYLRHEQDMDLQAFGVKFDQYYLESSLYKEGRVENTVKELIDAGKTYEQDGALWLRTTDDGDDKDRVMRKSDGTYTYFVPDVAYHETKWQRGFTKVINIQGSDHHGTIARVRAGLQGLGIGIPKGYPDYVLHKMVTVMRDGQEVKISKRAGSYVTVRDLIEWSGGALPGQEAAPDLLDEETIRRGRDAVRFFLISRKADTEFVFDVDLALKQNDENPVYYVQYAHARICSVISESKSRYAADEALLPSVDLSPLDSERAMALLQKLAEFPDMLAHAADELAPHAVAFYLRDLAGEFHSFYNAERVLVDEEAPRNARIALLAATRQVLANGLAVIGVSAPAKM</sequence>
<dbReference type="HAMAP" id="MF_00123">
    <property type="entry name" value="Arg_tRNA_synth"/>
    <property type="match status" value="1"/>
</dbReference>
<evidence type="ECO:0000256" key="6">
    <source>
        <dbReference type="ARBA" id="ARBA00022741"/>
    </source>
</evidence>
<comment type="subunit">
    <text evidence="3 11">Monomer.</text>
</comment>
<accession>A0A1N7RXQ2</accession>
<comment type="catalytic activity">
    <reaction evidence="10 11">
        <text>tRNA(Arg) + L-arginine + ATP = L-arginyl-tRNA(Arg) + AMP + diphosphate</text>
        <dbReference type="Rhea" id="RHEA:20301"/>
        <dbReference type="Rhea" id="RHEA-COMP:9658"/>
        <dbReference type="Rhea" id="RHEA-COMP:9673"/>
        <dbReference type="ChEBI" id="CHEBI:30616"/>
        <dbReference type="ChEBI" id="CHEBI:32682"/>
        <dbReference type="ChEBI" id="CHEBI:33019"/>
        <dbReference type="ChEBI" id="CHEBI:78442"/>
        <dbReference type="ChEBI" id="CHEBI:78513"/>
        <dbReference type="ChEBI" id="CHEBI:456215"/>
        <dbReference type="EC" id="6.1.1.19"/>
    </reaction>
</comment>
<proteinExistence type="inferred from homology"/>
<feature type="compositionally biased region" description="Basic residues" evidence="13">
    <location>
        <begin position="38"/>
        <end position="55"/>
    </location>
</feature>
<dbReference type="Gene3D" id="3.30.1360.70">
    <property type="entry name" value="Arginyl tRNA synthetase N-terminal domain"/>
    <property type="match status" value="1"/>
</dbReference>
<feature type="short sequence motif" description="'HIGH' region" evidence="11">
    <location>
        <begin position="215"/>
        <end position="225"/>
    </location>
</feature>
<dbReference type="GO" id="GO:0006420">
    <property type="term" value="P:arginyl-tRNA aminoacylation"/>
    <property type="evidence" value="ECO:0007669"/>
    <property type="project" value="UniProtKB-UniRule"/>
</dbReference>
<keyword evidence="7 11" id="KW-0067">ATP-binding</keyword>
<feature type="domain" description="DALR anticodon binding" evidence="14">
    <location>
        <begin position="549"/>
        <end position="670"/>
    </location>
</feature>
<dbReference type="FunFam" id="3.40.50.620:FF:000062">
    <property type="entry name" value="Arginine--tRNA ligase"/>
    <property type="match status" value="1"/>
</dbReference>
<dbReference type="Pfam" id="PF05746">
    <property type="entry name" value="DALR_1"/>
    <property type="match status" value="1"/>
</dbReference>
<dbReference type="InterPro" id="IPR001278">
    <property type="entry name" value="Arg-tRNA-ligase"/>
</dbReference>
<dbReference type="PROSITE" id="PS00178">
    <property type="entry name" value="AA_TRNA_LIGASE_I"/>
    <property type="match status" value="1"/>
</dbReference>
<comment type="subcellular location">
    <subcellularLocation>
        <location evidence="1 11">Cytoplasm</location>
    </subcellularLocation>
</comment>
<dbReference type="CDD" id="cd07956">
    <property type="entry name" value="Anticodon_Ia_Arg"/>
    <property type="match status" value="1"/>
</dbReference>
<dbReference type="PANTHER" id="PTHR11956">
    <property type="entry name" value="ARGINYL-TRNA SYNTHETASE"/>
    <property type="match status" value="1"/>
</dbReference>
<evidence type="ECO:0000256" key="1">
    <source>
        <dbReference type="ARBA" id="ARBA00004496"/>
    </source>
</evidence>